<sequence>MAKHTLGNAEIPVECQVATPAADRNLTDHEPAALDKSFPCHTDQQKLDFAIHEKINANLDATAAASKEYFDRKAQTCNFAVNNLVLLTNTQKGDKIQPHSIRPFLITDVSRAAENVITIDSHEAPGRPQTVSRMDLKPLYPALPKKLLNSKPMDRIMATMMMRQRLRTNCNMYGCFHPPRSLPANSLPTLQHRITHFPGPHTFALLILLLFHFYFSLSPAMVAFSSGSQKYFFERTTPSTSSASAADEPPPYRESIKVNKCYVRWAEQQPHQYDLSFACNVYHAYASRFHRVQLSPICSTQFSNGMMFVFETFTVTPEDRTALFSLVDSEHTIVVSFDGAHDWVGIYALLGTQFWTNRQKKNKDPVIKAIHFDAYHVIRNMDISLLLYELARQIGFFPEKCTLKATVSAMWALEVSKLRLRFPTALQFFNNLATSFLQSDVLAYAALDAYYQLLFFLAFGHYSFIPKVDGDRFRWLTSFMPLAALLASPCSARKYSYVNDLLLGHAQNMDSATRTAFYNCMWYRTDGNP</sequence>
<keyword evidence="1" id="KW-0812">Transmembrane</keyword>
<reference evidence="3" key="1">
    <citation type="submission" date="2022-11" db="UniProtKB">
        <authorList>
            <consortium name="WormBaseParasite"/>
        </authorList>
    </citation>
    <scope>IDENTIFICATION</scope>
</reference>
<name>A0A915HTN1_ROMCU</name>
<protein>
    <submittedName>
        <fullName evidence="3">Uncharacterized protein</fullName>
    </submittedName>
</protein>
<accession>A0A915HTN1</accession>
<dbReference type="WBParaSite" id="nRc.2.0.1.t04891-RA">
    <property type="protein sequence ID" value="nRc.2.0.1.t04891-RA"/>
    <property type="gene ID" value="nRc.2.0.1.g04891"/>
</dbReference>
<evidence type="ECO:0000313" key="2">
    <source>
        <dbReference type="Proteomes" id="UP000887565"/>
    </source>
</evidence>
<dbReference type="Proteomes" id="UP000887565">
    <property type="component" value="Unplaced"/>
</dbReference>
<evidence type="ECO:0000313" key="3">
    <source>
        <dbReference type="WBParaSite" id="nRc.2.0.1.t04891-RA"/>
    </source>
</evidence>
<dbReference type="AlphaFoldDB" id="A0A915HTN1"/>
<proteinExistence type="predicted"/>
<evidence type="ECO:0000256" key="1">
    <source>
        <dbReference type="SAM" id="Phobius"/>
    </source>
</evidence>
<organism evidence="2 3">
    <name type="scientific">Romanomermis culicivorax</name>
    <name type="common">Nematode worm</name>
    <dbReference type="NCBI Taxonomy" id="13658"/>
    <lineage>
        <taxon>Eukaryota</taxon>
        <taxon>Metazoa</taxon>
        <taxon>Ecdysozoa</taxon>
        <taxon>Nematoda</taxon>
        <taxon>Enoplea</taxon>
        <taxon>Dorylaimia</taxon>
        <taxon>Mermithida</taxon>
        <taxon>Mermithoidea</taxon>
        <taxon>Mermithidae</taxon>
        <taxon>Romanomermis</taxon>
    </lineage>
</organism>
<keyword evidence="1" id="KW-0472">Membrane</keyword>
<keyword evidence="1" id="KW-1133">Transmembrane helix</keyword>
<keyword evidence="2" id="KW-1185">Reference proteome</keyword>
<feature type="transmembrane region" description="Helical" evidence="1">
    <location>
        <begin position="203"/>
        <end position="225"/>
    </location>
</feature>